<feature type="domain" description="C2H2-type" evidence="6">
    <location>
        <begin position="51"/>
        <end position="76"/>
    </location>
</feature>
<evidence type="ECO:0000259" key="5">
    <source>
        <dbReference type="PROSITE" id="PS50002"/>
    </source>
</evidence>
<dbReference type="Pfam" id="PF07653">
    <property type="entry name" value="SH3_2"/>
    <property type="match status" value="1"/>
</dbReference>
<feature type="compositionally biased region" description="Acidic residues" evidence="4">
    <location>
        <begin position="202"/>
        <end position="212"/>
    </location>
</feature>
<dbReference type="PROSITE" id="PS00028">
    <property type="entry name" value="ZINC_FINGER_C2H2_1"/>
    <property type="match status" value="1"/>
</dbReference>
<feature type="compositionally biased region" description="Pro residues" evidence="4">
    <location>
        <begin position="34"/>
        <end position="43"/>
    </location>
</feature>
<protein>
    <recommendedName>
        <fullName evidence="9">SH3 domain-containing protein</fullName>
    </recommendedName>
</protein>
<dbReference type="PROSITE" id="PS50157">
    <property type="entry name" value="ZINC_FINGER_C2H2_2"/>
    <property type="match status" value="1"/>
</dbReference>
<feature type="compositionally biased region" description="Low complexity" evidence="4">
    <location>
        <begin position="81"/>
        <end position="91"/>
    </location>
</feature>
<feature type="region of interest" description="Disordered" evidence="4">
    <location>
        <begin position="427"/>
        <end position="487"/>
    </location>
</feature>
<dbReference type="SUPFAM" id="SSF50044">
    <property type="entry name" value="SH3-domain"/>
    <property type="match status" value="2"/>
</dbReference>
<feature type="compositionally biased region" description="Pro residues" evidence="4">
    <location>
        <begin position="108"/>
        <end position="128"/>
    </location>
</feature>
<feature type="compositionally biased region" description="Low complexity" evidence="4">
    <location>
        <begin position="129"/>
        <end position="147"/>
    </location>
</feature>
<organism evidence="7 8">
    <name type="scientific">Prorocentrum cordatum</name>
    <dbReference type="NCBI Taxonomy" id="2364126"/>
    <lineage>
        <taxon>Eukaryota</taxon>
        <taxon>Sar</taxon>
        <taxon>Alveolata</taxon>
        <taxon>Dinophyceae</taxon>
        <taxon>Prorocentrales</taxon>
        <taxon>Prorocentraceae</taxon>
        <taxon>Prorocentrum</taxon>
    </lineage>
</organism>
<feature type="region of interest" description="Disordered" evidence="4">
    <location>
        <begin position="78"/>
        <end position="147"/>
    </location>
</feature>
<keyword evidence="1 3" id="KW-0728">SH3 domain</keyword>
<comment type="caution">
    <text evidence="7">The sequence shown here is derived from an EMBL/GenBank/DDBJ whole genome shotgun (WGS) entry which is preliminary data.</text>
</comment>
<feature type="compositionally biased region" description="Basic residues" evidence="4">
    <location>
        <begin position="634"/>
        <end position="643"/>
    </location>
</feature>
<evidence type="ECO:0000256" key="1">
    <source>
        <dbReference type="ARBA" id="ARBA00022443"/>
    </source>
</evidence>
<keyword evidence="2" id="KW-0862">Zinc</keyword>
<evidence type="ECO:0000256" key="2">
    <source>
        <dbReference type="PROSITE-ProRule" id="PRU00042"/>
    </source>
</evidence>
<feature type="region of interest" description="Disordered" evidence="4">
    <location>
        <begin position="368"/>
        <end position="392"/>
    </location>
</feature>
<evidence type="ECO:0000256" key="3">
    <source>
        <dbReference type="PROSITE-ProRule" id="PRU00192"/>
    </source>
</evidence>
<keyword evidence="2" id="KW-0479">Metal-binding</keyword>
<evidence type="ECO:0000313" key="8">
    <source>
        <dbReference type="Proteomes" id="UP001189429"/>
    </source>
</evidence>
<feature type="domain" description="SH3" evidence="5">
    <location>
        <begin position="492"/>
        <end position="559"/>
    </location>
</feature>
<dbReference type="Proteomes" id="UP001189429">
    <property type="component" value="Unassembled WGS sequence"/>
</dbReference>
<evidence type="ECO:0008006" key="9">
    <source>
        <dbReference type="Google" id="ProtNLM"/>
    </source>
</evidence>
<dbReference type="CDD" id="cd00174">
    <property type="entry name" value="SH3"/>
    <property type="match status" value="1"/>
</dbReference>
<feature type="region of interest" description="Disordered" evidence="4">
    <location>
        <begin position="194"/>
        <end position="229"/>
    </location>
</feature>
<dbReference type="PROSITE" id="PS50002">
    <property type="entry name" value="SH3"/>
    <property type="match status" value="1"/>
</dbReference>
<feature type="compositionally biased region" description="Low complexity" evidence="4">
    <location>
        <begin position="473"/>
        <end position="487"/>
    </location>
</feature>
<keyword evidence="8" id="KW-1185">Reference proteome</keyword>
<evidence type="ECO:0000256" key="4">
    <source>
        <dbReference type="SAM" id="MobiDB-lite"/>
    </source>
</evidence>
<dbReference type="SMART" id="SM00326">
    <property type="entry name" value="SH3"/>
    <property type="match status" value="2"/>
</dbReference>
<keyword evidence="2" id="KW-0863">Zinc-finger</keyword>
<gene>
    <name evidence="7" type="ORF">PCOR1329_LOCUS37113</name>
</gene>
<reference evidence="7" key="1">
    <citation type="submission" date="2023-10" db="EMBL/GenBank/DDBJ databases">
        <authorList>
            <person name="Chen Y."/>
            <person name="Shah S."/>
            <person name="Dougan E. K."/>
            <person name="Thang M."/>
            <person name="Chan C."/>
        </authorList>
    </citation>
    <scope>NUCLEOTIDE SEQUENCE [LARGE SCALE GENOMIC DNA]</scope>
</reference>
<evidence type="ECO:0000259" key="6">
    <source>
        <dbReference type="PROSITE" id="PS50157"/>
    </source>
</evidence>
<feature type="region of interest" description="Disordered" evidence="4">
    <location>
        <begin position="1"/>
        <end position="47"/>
    </location>
</feature>
<evidence type="ECO:0000313" key="7">
    <source>
        <dbReference type="EMBL" id="CAK0842075.1"/>
    </source>
</evidence>
<dbReference type="InterPro" id="IPR036028">
    <property type="entry name" value="SH3-like_dom_sf"/>
</dbReference>
<proteinExistence type="predicted"/>
<accession>A0ABN9TAH8</accession>
<dbReference type="InterPro" id="IPR013087">
    <property type="entry name" value="Znf_C2H2_type"/>
</dbReference>
<name>A0ABN9TAH8_9DINO</name>
<feature type="compositionally biased region" description="Gly residues" evidence="4">
    <location>
        <begin position="370"/>
        <end position="382"/>
    </location>
</feature>
<dbReference type="Gene3D" id="2.30.30.40">
    <property type="entry name" value="SH3 Domains"/>
    <property type="match status" value="1"/>
</dbReference>
<feature type="region of interest" description="Disordered" evidence="4">
    <location>
        <begin position="628"/>
        <end position="649"/>
    </location>
</feature>
<dbReference type="EMBL" id="CAUYUJ010014504">
    <property type="protein sequence ID" value="CAK0842075.1"/>
    <property type="molecule type" value="Genomic_DNA"/>
</dbReference>
<feature type="non-terminal residue" evidence="7">
    <location>
        <position position="1"/>
    </location>
</feature>
<sequence>SRGGGAAEGPAMVRSRSCGPPVRVDGRASAPAPSRRPAPPAPTPAAKQGVYRCLICGSTFGLQKTLKLHRRNAHPGVVHPAAEASSSLAAAHRPAAVRGSANTLGPARPAPWSPPHSPTPQASPPAPSAPARAAPASQPARPASAAAAKAKARTSECPLCYMRIPVGDAYEAHVQACCALADVQGRAAYGGAAARGRPSEASSDDSAEEPEAVAEPAGAGFAGGGPTSEVQEGEVDLVRLVRASFVPDRSEEGTEVQITVQEGEVVRVTWLQPREEGGYWAYVEQPKGAQGYVPASCLHAAREDPAEAGTVPESWIESFLQLDLPPERADRFWRTYSDLQRRLGMMEAWLAAFSQACDSMPSAGILVEPAGGGPDDVRGGFGQASAEAPTGRELRRWAEEEAERLAQQEHAERRRAALEARRARQAFPGAGGPAAPAGAAGCARPSGGAAASRPAAASASAAGSAEPPREETAAAAAAAAEAAVAEGEQPFGHEPVLVAARDFAAEGDSQVGLRAGDRVRVEWVQPQAEGGFWAYGEVVGGGGGPVGYFPAAHVRPETAEEAAASRAAARASAARAATPAAAAAPSAAAPSAAAAAAKVSAEASAPAPLHAAGAAAVPAAAGHSWAARVGGQHRGWRQRRAVGKSKQAVGASAGDAASVAAGAGPDGAPGAADAARGCDAAAGGSPESLAANARQAALRKLAGMLQRYCRERLDPDVVYDILIASKSVAEMREEAKNIIADNQVVDNFVAELWRKSSERTGHRPCPA</sequence>
<dbReference type="InterPro" id="IPR001452">
    <property type="entry name" value="SH3_domain"/>
</dbReference>
<feature type="compositionally biased region" description="Low complexity" evidence="4">
    <location>
        <begin position="427"/>
        <end position="466"/>
    </location>
</feature>